<organism evidence="3 4">
    <name type="scientific">Peiella sedimenti</name>
    <dbReference type="NCBI Taxonomy" id="3061083"/>
    <lineage>
        <taxon>Bacteria</taxon>
        <taxon>Pseudomonadati</taxon>
        <taxon>Pseudomonadota</taxon>
        <taxon>Alphaproteobacteria</taxon>
        <taxon>Caulobacterales</taxon>
        <taxon>Caulobacteraceae</taxon>
        <taxon>Peiella</taxon>
    </lineage>
</organism>
<evidence type="ECO:0000256" key="1">
    <source>
        <dbReference type="SAM" id="MobiDB-lite"/>
    </source>
</evidence>
<dbReference type="EMBL" id="JAUKTR010000004">
    <property type="protein sequence ID" value="MDO1559880.1"/>
    <property type="molecule type" value="Genomic_DNA"/>
</dbReference>
<sequence>MLLISMLAATVAFAQAAPAPAPATTPADQVATASSERAALEERDERDPDRVICRREHVVGSNRPQRICRTVRQMEIDRDLSEQALRERGAVEQQSGGAAVGG</sequence>
<feature type="chain" id="PRO_5045565857" evidence="2">
    <location>
        <begin position="17"/>
        <end position="102"/>
    </location>
</feature>
<dbReference type="Proteomes" id="UP001169063">
    <property type="component" value="Unassembled WGS sequence"/>
</dbReference>
<reference evidence="3" key="1">
    <citation type="submission" date="2023-07" db="EMBL/GenBank/DDBJ databases">
        <title>Brevundimonas soil sp. nov., isolated from the soil of chemical plant.</title>
        <authorList>
            <person name="Wu N."/>
        </authorList>
    </citation>
    <scope>NUCLEOTIDE SEQUENCE</scope>
    <source>
        <strain evidence="3">XZ-24</strain>
    </source>
</reference>
<keyword evidence="4" id="KW-1185">Reference proteome</keyword>
<evidence type="ECO:0000256" key="2">
    <source>
        <dbReference type="SAM" id="SignalP"/>
    </source>
</evidence>
<feature type="region of interest" description="Disordered" evidence="1">
    <location>
        <begin position="17"/>
        <end position="47"/>
    </location>
</feature>
<evidence type="ECO:0000313" key="3">
    <source>
        <dbReference type="EMBL" id="MDO1559880.1"/>
    </source>
</evidence>
<feature type="compositionally biased region" description="Basic and acidic residues" evidence="1">
    <location>
        <begin position="38"/>
        <end position="47"/>
    </location>
</feature>
<comment type="caution">
    <text evidence="3">The sequence shown here is derived from an EMBL/GenBank/DDBJ whole genome shotgun (WGS) entry which is preliminary data.</text>
</comment>
<evidence type="ECO:0000313" key="4">
    <source>
        <dbReference type="Proteomes" id="UP001169063"/>
    </source>
</evidence>
<gene>
    <name evidence="3" type="ORF">Q0812_10635</name>
</gene>
<accession>A0ABT8SP35</accession>
<dbReference type="RefSeq" id="WP_302110312.1">
    <property type="nucleotide sequence ID" value="NZ_JAUKTR010000004.1"/>
</dbReference>
<protein>
    <submittedName>
        <fullName evidence="3">Uncharacterized protein</fullName>
    </submittedName>
</protein>
<keyword evidence="2" id="KW-0732">Signal</keyword>
<feature type="compositionally biased region" description="Low complexity" evidence="1">
    <location>
        <begin position="17"/>
        <end position="37"/>
    </location>
</feature>
<proteinExistence type="predicted"/>
<feature type="signal peptide" evidence="2">
    <location>
        <begin position="1"/>
        <end position="16"/>
    </location>
</feature>
<name>A0ABT8SP35_9CAUL</name>